<evidence type="ECO:0000313" key="3">
    <source>
        <dbReference type="Proteomes" id="UP000509667"/>
    </source>
</evidence>
<evidence type="ECO:0000313" key="2">
    <source>
        <dbReference type="EMBL" id="QLH78671.1"/>
    </source>
</evidence>
<sequence length="463" mass="46666">MTEFETTAEVVAKLDDRSLRQARDDLEEALTADPVTVDVRGGGRGGGIADGGRDEATQALRSMERAWDQNLRLADDRNVYLREIMEALDARGQGTGSGGGPGGGPFGGIFETITNLGDDVAGAGALTGAASALTGSATSLTTAASALMTAAATDGADTILDTIFGDNSVSVEKPNWVPLQVEQVGPLPVDTPSTLSVEQPVLEVDDPSPLGVETPTLGVKDPSPLGVETPTLGVKDPSPLGVESVDPLPVEHVDPLPVDVPSAEIPVEDVGPIRVVVSGDGARGGRPGTTSNLPPPPANATQTGVVTTPQRDNPAETLKRSTMAGATAGLGAGTAVGAGAGGVGAVPGAAIGTTGGAALGATAGVVSVGLDRLRGSDVSAGSVGRSPSGADLAQLSRQLNRRQAPGDTSPDSTPAPGGAGEGSVSVVVNNQIDVGAEQREVERIVEQEVQRLERRLERQLERL</sequence>
<dbReference type="AlphaFoldDB" id="A0A7D5SZD0"/>
<protein>
    <submittedName>
        <fullName evidence="2">Uncharacterized protein</fullName>
    </submittedName>
</protein>
<feature type="compositionally biased region" description="Polar residues" evidence="1">
    <location>
        <begin position="299"/>
        <end position="311"/>
    </location>
</feature>
<dbReference type="RefSeq" id="WP_179908550.1">
    <property type="nucleotide sequence ID" value="NZ_CP058910.1"/>
</dbReference>
<dbReference type="GeneID" id="56079368"/>
<name>A0A7D5SZD0_9EURY</name>
<dbReference type="OrthoDB" id="351393at2157"/>
<feature type="region of interest" description="Disordered" evidence="1">
    <location>
        <begin position="279"/>
        <end position="316"/>
    </location>
</feature>
<proteinExistence type="predicted"/>
<organism evidence="2 3">
    <name type="scientific">Halosimplex rubrum</name>
    <dbReference type="NCBI Taxonomy" id="869889"/>
    <lineage>
        <taxon>Archaea</taxon>
        <taxon>Methanobacteriati</taxon>
        <taxon>Methanobacteriota</taxon>
        <taxon>Stenosarchaea group</taxon>
        <taxon>Halobacteria</taxon>
        <taxon>Halobacteriales</taxon>
        <taxon>Haloarculaceae</taxon>
        <taxon>Halosimplex</taxon>
    </lineage>
</organism>
<keyword evidence="3" id="KW-1185">Reference proteome</keyword>
<dbReference type="KEGG" id="hrr:HZS55_15855"/>
<feature type="region of interest" description="Disordered" evidence="1">
    <location>
        <begin position="399"/>
        <end position="424"/>
    </location>
</feature>
<dbReference type="EMBL" id="CP058910">
    <property type="protein sequence ID" value="QLH78671.1"/>
    <property type="molecule type" value="Genomic_DNA"/>
</dbReference>
<evidence type="ECO:0000256" key="1">
    <source>
        <dbReference type="SAM" id="MobiDB-lite"/>
    </source>
</evidence>
<accession>A0A7D5SZD0</accession>
<dbReference type="Proteomes" id="UP000509667">
    <property type="component" value="Chromosome"/>
</dbReference>
<reference evidence="2 3" key="1">
    <citation type="submission" date="2020-07" db="EMBL/GenBank/DDBJ databases">
        <title>Halosimplex pelagicum sp. nov. and Halosimplex rubrum sp. nov., isolated from salted brown alga Laminaria, and emended description of the genus Halosimplex.</title>
        <authorList>
            <person name="Cui H."/>
        </authorList>
    </citation>
    <scope>NUCLEOTIDE SEQUENCE [LARGE SCALE GENOMIC DNA]</scope>
    <source>
        <strain evidence="2 3">R27</strain>
    </source>
</reference>
<gene>
    <name evidence="2" type="ORF">HZS55_15855</name>
</gene>